<evidence type="ECO:0008006" key="13">
    <source>
        <dbReference type="Google" id="ProtNLM"/>
    </source>
</evidence>
<evidence type="ECO:0000256" key="1">
    <source>
        <dbReference type="ARBA" id="ARBA00004141"/>
    </source>
</evidence>
<dbReference type="GO" id="GO:0009675">
    <property type="term" value="F:high-affinity sulfate:proton symporter activity"/>
    <property type="evidence" value="ECO:0007669"/>
    <property type="project" value="TreeGrafter"/>
</dbReference>
<dbReference type="InterPro" id="IPR059112">
    <property type="entry name" value="CysZ/EI24"/>
</dbReference>
<evidence type="ECO:0000256" key="6">
    <source>
        <dbReference type="ARBA" id="ARBA00022692"/>
    </source>
</evidence>
<dbReference type="GO" id="GO:0019344">
    <property type="term" value="P:cysteine biosynthetic process"/>
    <property type="evidence" value="ECO:0007669"/>
    <property type="project" value="TreeGrafter"/>
</dbReference>
<evidence type="ECO:0000256" key="4">
    <source>
        <dbReference type="ARBA" id="ARBA00022519"/>
    </source>
</evidence>
<evidence type="ECO:0000256" key="3">
    <source>
        <dbReference type="ARBA" id="ARBA00022475"/>
    </source>
</evidence>
<keyword evidence="2" id="KW-0813">Transport</keyword>
<reference evidence="11" key="1">
    <citation type="submission" date="2021-01" db="EMBL/GenBank/DDBJ databases">
        <title>Whole genome shotgun sequence of Virgisporangium aurantiacum NBRC 16421.</title>
        <authorList>
            <person name="Komaki H."/>
            <person name="Tamura T."/>
        </authorList>
    </citation>
    <scope>NUCLEOTIDE SEQUENCE</scope>
    <source>
        <strain evidence="11">NBRC 16421</strain>
    </source>
</reference>
<evidence type="ECO:0000256" key="2">
    <source>
        <dbReference type="ARBA" id="ARBA00022448"/>
    </source>
</evidence>
<organism evidence="11 12">
    <name type="scientific">Virgisporangium aurantiacum</name>
    <dbReference type="NCBI Taxonomy" id="175570"/>
    <lineage>
        <taxon>Bacteria</taxon>
        <taxon>Bacillati</taxon>
        <taxon>Actinomycetota</taxon>
        <taxon>Actinomycetes</taxon>
        <taxon>Micromonosporales</taxon>
        <taxon>Micromonosporaceae</taxon>
        <taxon>Virgisporangium</taxon>
    </lineage>
</organism>
<feature type="transmembrane region" description="Helical" evidence="10">
    <location>
        <begin position="146"/>
        <end position="176"/>
    </location>
</feature>
<feature type="transmembrane region" description="Helical" evidence="10">
    <location>
        <begin position="182"/>
        <end position="206"/>
    </location>
</feature>
<evidence type="ECO:0000256" key="9">
    <source>
        <dbReference type="ARBA" id="ARBA00023136"/>
    </source>
</evidence>
<dbReference type="AlphaFoldDB" id="A0A8J3Z8W9"/>
<keyword evidence="12" id="KW-1185">Reference proteome</keyword>
<dbReference type="EMBL" id="BOPG01000037">
    <property type="protein sequence ID" value="GIJ58552.1"/>
    <property type="molecule type" value="Genomic_DNA"/>
</dbReference>
<protein>
    <recommendedName>
        <fullName evidence="13">CysZ protein</fullName>
    </recommendedName>
</protein>
<keyword evidence="5" id="KW-0028">Amino-acid biosynthesis</keyword>
<sequence>MGRTTVTQTGRAARRTVSAVAEFGTGIGAFWRGLWTFVTSPVLWLYAVVPAVAVYLLTFAGRAGADAATESLTGWAVGFAEDWPGILRWALENTVRWGLTGLAYMLIGFLVVPLTLIVGAPFLVLTVRRMERRLGETVDRRDRPGWLRASGFVMSQTILVTLVIAFGGLVLVPILLIPGINVLVALTVAVLVNGFVIGLLAVGPTLHHRGVGERLAHLKYVWRRRWPTIGFGTMSVLVLSVPFAPLRWFTIPAVFIGAVLLHRKFPHEPALPSS</sequence>
<evidence type="ECO:0000256" key="8">
    <source>
        <dbReference type="ARBA" id="ARBA00023032"/>
    </source>
</evidence>
<evidence type="ECO:0000313" key="11">
    <source>
        <dbReference type="EMBL" id="GIJ58552.1"/>
    </source>
</evidence>
<dbReference type="PANTHER" id="PTHR37468">
    <property type="entry name" value="SULFATE TRANSPORTER CYSZ"/>
    <property type="match status" value="1"/>
</dbReference>
<comment type="subcellular location">
    <subcellularLocation>
        <location evidence="1">Membrane</location>
        <topology evidence="1">Multi-pass membrane protein</topology>
    </subcellularLocation>
</comment>
<dbReference type="GO" id="GO:0000103">
    <property type="term" value="P:sulfate assimilation"/>
    <property type="evidence" value="ECO:0007669"/>
    <property type="project" value="TreeGrafter"/>
</dbReference>
<feature type="transmembrane region" description="Helical" evidence="10">
    <location>
        <begin position="43"/>
        <end position="60"/>
    </location>
</feature>
<keyword evidence="6 10" id="KW-0812">Transmembrane</keyword>
<dbReference type="Pfam" id="PF07264">
    <property type="entry name" value="EI24"/>
    <property type="match status" value="1"/>
</dbReference>
<keyword evidence="8" id="KW-0764">Sulfate transport</keyword>
<dbReference type="Proteomes" id="UP000612585">
    <property type="component" value="Unassembled WGS sequence"/>
</dbReference>
<gene>
    <name evidence="11" type="ORF">Vau01_060680</name>
</gene>
<name>A0A8J3Z8W9_9ACTN</name>
<dbReference type="GO" id="GO:0005886">
    <property type="term" value="C:plasma membrane"/>
    <property type="evidence" value="ECO:0007669"/>
    <property type="project" value="TreeGrafter"/>
</dbReference>
<keyword evidence="4" id="KW-0997">Cell inner membrane</keyword>
<keyword evidence="3" id="KW-1003">Cell membrane</keyword>
<feature type="transmembrane region" description="Helical" evidence="10">
    <location>
        <begin position="103"/>
        <end position="125"/>
    </location>
</feature>
<keyword evidence="7 10" id="KW-1133">Transmembrane helix</keyword>
<evidence type="ECO:0000256" key="7">
    <source>
        <dbReference type="ARBA" id="ARBA00022989"/>
    </source>
</evidence>
<evidence type="ECO:0000313" key="12">
    <source>
        <dbReference type="Proteomes" id="UP000612585"/>
    </source>
</evidence>
<evidence type="ECO:0000256" key="10">
    <source>
        <dbReference type="SAM" id="Phobius"/>
    </source>
</evidence>
<evidence type="ECO:0000256" key="5">
    <source>
        <dbReference type="ARBA" id="ARBA00022605"/>
    </source>
</evidence>
<feature type="transmembrane region" description="Helical" evidence="10">
    <location>
        <begin position="226"/>
        <end position="243"/>
    </location>
</feature>
<comment type="caution">
    <text evidence="11">The sequence shown here is derived from an EMBL/GenBank/DDBJ whole genome shotgun (WGS) entry which is preliminary data.</text>
</comment>
<dbReference type="PANTHER" id="PTHR37468:SF1">
    <property type="entry name" value="SULFATE TRANSPORTER CYSZ"/>
    <property type="match status" value="1"/>
</dbReference>
<proteinExistence type="predicted"/>
<keyword evidence="9 10" id="KW-0472">Membrane</keyword>
<dbReference type="InterPro" id="IPR050480">
    <property type="entry name" value="CysZ-like"/>
</dbReference>
<accession>A0A8J3Z8W9</accession>